<dbReference type="AlphaFoldDB" id="A0A438MUS5"/>
<proteinExistence type="predicted"/>
<accession>A0A438MUS5</accession>
<feature type="compositionally biased region" description="Polar residues" evidence="1">
    <location>
        <begin position="121"/>
        <end position="137"/>
    </location>
</feature>
<protein>
    <submittedName>
        <fullName evidence="2">Uncharacterized protein</fullName>
    </submittedName>
</protein>
<evidence type="ECO:0000256" key="1">
    <source>
        <dbReference type="SAM" id="MobiDB-lite"/>
    </source>
</evidence>
<sequence length="497" mass="55568">MEPFKGNPGLDDGIYMCGESHPTESYSGVFRDEEVITDAAIVNFIRGTNWTLFAKLRGMPWISAGEPLQAQDVDADAPSEPVINPAILYADSPSEPVIDPAILYAESRMRSPDKHNDPRSRSSSGTEGTILPQSPEYTPSIVMKTTSQLQTLQSRVLEAKIFSVHLHSDPNDTYSCSRLTCRRNSYSISVGDTFGSVADHQQTQDEHCIGINAVFYCLDCLAQIIKEYGTAQRVSSRLPNGVDGTTGDGTTSDFRAEILEVAERLHPSLEPKKLWLMYFPREPPLDHGVDSNSSFGLRLRRQKQYEIERILRDTRADRWHARVLNTANASDNLILTARPDLPPHREQYRKQGLEWTDRSTTARDSVNVPVDNGINRERVCSPNELTPPCSVCLGKFTFSVLDSVIFHWTMNSTTVHSARRSQKLCTADYNLPTHEEGPINHSPDANSLSGKKIDTSEKDQELVVISREAPSLVRKFVAVNDAPMWIDELPLNNVHHP</sequence>
<dbReference type="Proteomes" id="UP000288859">
    <property type="component" value="Unassembled WGS sequence"/>
</dbReference>
<feature type="compositionally biased region" description="Basic and acidic residues" evidence="1">
    <location>
        <begin position="107"/>
        <end position="120"/>
    </location>
</feature>
<dbReference type="EMBL" id="NAJM01000058">
    <property type="protein sequence ID" value="RVX66619.1"/>
    <property type="molecule type" value="Genomic_DNA"/>
</dbReference>
<name>A0A438MUS5_EXOME</name>
<organism evidence="2 3">
    <name type="scientific">Exophiala mesophila</name>
    <name type="common">Black yeast-like fungus</name>
    <dbReference type="NCBI Taxonomy" id="212818"/>
    <lineage>
        <taxon>Eukaryota</taxon>
        <taxon>Fungi</taxon>
        <taxon>Dikarya</taxon>
        <taxon>Ascomycota</taxon>
        <taxon>Pezizomycotina</taxon>
        <taxon>Eurotiomycetes</taxon>
        <taxon>Chaetothyriomycetidae</taxon>
        <taxon>Chaetothyriales</taxon>
        <taxon>Herpotrichiellaceae</taxon>
        <taxon>Exophiala</taxon>
    </lineage>
</organism>
<dbReference type="OrthoDB" id="5411773at2759"/>
<reference evidence="2 3" key="1">
    <citation type="submission" date="2017-03" db="EMBL/GenBank/DDBJ databases">
        <title>Genomes of endolithic fungi from Antarctica.</title>
        <authorList>
            <person name="Coleine C."/>
            <person name="Masonjones S."/>
            <person name="Stajich J.E."/>
        </authorList>
    </citation>
    <scope>NUCLEOTIDE SEQUENCE [LARGE SCALE GENOMIC DNA]</scope>
    <source>
        <strain evidence="2 3">CCFEE 6314</strain>
    </source>
</reference>
<feature type="region of interest" description="Disordered" evidence="1">
    <location>
        <begin position="107"/>
        <end position="137"/>
    </location>
</feature>
<dbReference type="VEuPathDB" id="FungiDB:PV10_01178"/>
<evidence type="ECO:0000313" key="2">
    <source>
        <dbReference type="EMBL" id="RVX66619.1"/>
    </source>
</evidence>
<evidence type="ECO:0000313" key="3">
    <source>
        <dbReference type="Proteomes" id="UP000288859"/>
    </source>
</evidence>
<comment type="caution">
    <text evidence="2">The sequence shown here is derived from an EMBL/GenBank/DDBJ whole genome shotgun (WGS) entry which is preliminary data.</text>
</comment>
<gene>
    <name evidence="2" type="ORF">B0A52_09370</name>
</gene>